<evidence type="ECO:0000313" key="4">
    <source>
        <dbReference type="Proteomes" id="UP000133219"/>
    </source>
</evidence>
<evidence type="ECO:0000313" key="2">
    <source>
        <dbReference type="EMBL" id="AEW87808.1"/>
    </source>
</evidence>
<dbReference type="EMBL" id="JN885137">
    <property type="protein sequence ID" value="AEW87808.1"/>
    <property type="molecule type" value="Genomic_DNA"/>
</dbReference>
<proteinExistence type="predicted"/>
<evidence type="ECO:0000313" key="1">
    <source>
        <dbReference type="EMBL" id="AEW87638.1"/>
    </source>
</evidence>
<gene>
    <name evidence="2" type="ORF">JM113</name>
</gene>
<protein>
    <submittedName>
        <fullName evidence="2">JM113</fullName>
    </submittedName>
</protein>
<sequence length="86" mass="9779">MAMSWGYMWITEQGTLFPAPGTTQRETTHSVLCDPVPNFRFFMLWVYCANSPFPPFPATRFPSTQSLFTLGVALAPVKDPRSLSFW</sequence>
<name>G9JMU1_9GAMA</name>
<accession>G9JMU1</accession>
<dbReference type="Proteomes" id="UP000133219">
    <property type="component" value="Segment"/>
</dbReference>
<dbReference type="KEGG" id="vg:3416580"/>
<organism evidence="2 3">
    <name type="scientific">Macaca fuscata rhadinovirus</name>
    <dbReference type="NCBI Taxonomy" id="272551"/>
    <lineage>
        <taxon>Viruses</taxon>
        <taxon>Duplodnaviria</taxon>
        <taxon>Heunggongvirae</taxon>
        <taxon>Peploviricota</taxon>
        <taxon>Herviviricetes</taxon>
        <taxon>Herpesvirales</taxon>
        <taxon>Orthoherpesviridae</taxon>
        <taxon>Gammaherpesvirinae</taxon>
        <taxon>Rhadinovirus</taxon>
        <taxon>Rhadinovirus macacinegamma11</taxon>
        <taxon>macacine gammaherpesvirus 11</taxon>
    </lineage>
</organism>
<dbReference type="GeneID" id="3416580"/>
<evidence type="ECO:0000313" key="3">
    <source>
        <dbReference type="Proteomes" id="UP000124292"/>
    </source>
</evidence>
<reference evidence="3 4" key="1">
    <citation type="journal article" date="2013" name="J. Virol.">
        <title>Genomic characterization of Japanese macaque rhadinovirus, a novel herpesvirus isolated from a nonhuman primate with a spontaneous inflammatory demyelinating disease.</title>
        <authorList>
            <person name="Estep R.D."/>
            <person name="Hansen S.G."/>
            <person name="Rogers K.S."/>
            <person name="Axthelm M.K."/>
            <person name="Wong S.W."/>
        </authorList>
    </citation>
    <scope>NUCLEOTIDE SEQUENCE [LARGE SCALE GENOMIC DNA]</scope>
    <source>
        <strain evidence="2">12E2</strain>
        <strain evidence="1">3A1</strain>
    </source>
</reference>
<dbReference type="RefSeq" id="YP_238416.1">
    <property type="nucleotide sequence ID" value="NC_007016.1"/>
</dbReference>
<dbReference type="EMBL" id="JN885136">
    <property type="protein sequence ID" value="AEW87638.1"/>
    <property type="molecule type" value="Genomic_DNA"/>
</dbReference>
<dbReference type="Proteomes" id="UP000124292">
    <property type="component" value="Genome"/>
</dbReference>